<evidence type="ECO:0000313" key="11">
    <source>
        <dbReference type="EMBL" id="CAE8635693.1"/>
    </source>
</evidence>
<dbReference type="EMBL" id="CAJNNW010001177">
    <property type="protein sequence ID" value="CAE8635693.1"/>
    <property type="molecule type" value="Genomic_DNA"/>
</dbReference>
<dbReference type="PANTHER" id="PTHR11097:SF9">
    <property type="entry name" value="EXOSOME COMPLEX COMPONENT RRP43"/>
    <property type="match status" value="1"/>
</dbReference>
<reference evidence="11" key="1">
    <citation type="submission" date="2021-02" db="EMBL/GenBank/DDBJ databases">
        <authorList>
            <person name="Dougan E. K."/>
            <person name="Rhodes N."/>
            <person name="Thang M."/>
            <person name="Chan C."/>
        </authorList>
    </citation>
    <scope>NUCLEOTIDE SEQUENCE</scope>
</reference>
<dbReference type="SUPFAM" id="SSF54211">
    <property type="entry name" value="Ribosomal protein S5 domain 2-like"/>
    <property type="match status" value="1"/>
</dbReference>
<proteinExistence type="inferred from homology"/>
<dbReference type="GO" id="GO:0034476">
    <property type="term" value="P:U5 snRNA 3'-end processing"/>
    <property type="evidence" value="ECO:0007669"/>
    <property type="project" value="TreeGrafter"/>
</dbReference>
<comment type="similarity">
    <text evidence="3">Belongs to the RNase PH family.</text>
</comment>
<dbReference type="GO" id="GO:0034473">
    <property type="term" value="P:U1 snRNA 3'-end processing"/>
    <property type="evidence" value="ECO:0007669"/>
    <property type="project" value="TreeGrafter"/>
</dbReference>
<feature type="non-terminal residue" evidence="11">
    <location>
        <position position="1"/>
    </location>
</feature>
<gene>
    <name evidence="11" type="ORF">PGLA2088_LOCUS1501</name>
</gene>
<dbReference type="GO" id="GO:0000467">
    <property type="term" value="P:exonucleolytic trimming to generate mature 3'-end of 5.8S rRNA from tricistronic rRNA transcript (SSU-rRNA, 5.8S rRNA, LSU-rRNA)"/>
    <property type="evidence" value="ECO:0007669"/>
    <property type="project" value="TreeGrafter"/>
</dbReference>
<dbReference type="GO" id="GO:0071035">
    <property type="term" value="P:nuclear polyadenylation-dependent rRNA catabolic process"/>
    <property type="evidence" value="ECO:0007669"/>
    <property type="project" value="TreeGrafter"/>
</dbReference>
<evidence type="ECO:0000259" key="10">
    <source>
        <dbReference type="Pfam" id="PF01138"/>
    </source>
</evidence>
<sequence length="98" mass="10727">WFAMDATLFQKFHPEEYYKRFLADGVRPDGRVLRESRPAELRRGALSSVHGSASVRLGQSAALAGVRAEVVEAAPDQPAVGRIEVFVELPALCSAAFR</sequence>
<dbReference type="GO" id="GO:0035925">
    <property type="term" value="F:mRNA 3'-UTR AU-rich region binding"/>
    <property type="evidence" value="ECO:0007669"/>
    <property type="project" value="TreeGrafter"/>
</dbReference>
<evidence type="ECO:0000256" key="1">
    <source>
        <dbReference type="ARBA" id="ARBA00004496"/>
    </source>
</evidence>
<dbReference type="InterPro" id="IPR050590">
    <property type="entry name" value="Exosome_comp_Rrp42_subfam"/>
</dbReference>
<dbReference type="GO" id="GO:0071028">
    <property type="term" value="P:nuclear mRNA surveillance"/>
    <property type="evidence" value="ECO:0007669"/>
    <property type="project" value="TreeGrafter"/>
</dbReference>
<organism evidence="11 12">
    <name type="scientific">Polarella glacialis</name>
    <name type="common">Dinoflagellate</name>
    <dbReference type="NCBI Taxonomy" id="89957"/>
    <lineage>
        <taxon>Eukaryota</taxon>
        <taxon>Sar</taxon>
        <taxon>Alveolata</taxon>
        <taxon>Dinophyceae</taxon>
        <taxon>Suessiales</taxon>
        <taxon>Suessiaceae</taxon>
        <taxon>Polarella</taxon>
    </lineage>
</organism>
<evidence type="ECO:0000256" key="5">
    <source>
        <dbReference type="ARBA" id="ARBA00022552"/>
    </source>
</evidence>
<dbReference type="GO" id="GO:0016075">
    <property type="term" value="P:rRNA catabolic process"/>
    <property type="evidence" value="ECO:0007669"/>
    <property type="project" value="TreeGrafter"/>
</dbReference>
<comment type="caution">
    <text evidence="11">The sequence shown here is derived from an EMBL/GenBank/DDBJ whole genome shotgun (WGS) entry which is preliminary data.</text>
</comment>
<evidence type="ECO:0000256" key="6">
    <source>
        <dbReference type="ARBA" id="ARBA00022835"/>
    </source>
</evidence>
<name>A0A813HBW7_POLGL</name>
<dbReference type="InterPro" id="IPR027408">
    <property type="entry name" value="PNPase/RNase_PH_dom_sf"/>
</dbReference>
<keyword evidence="8" id="KW-0539">Nucleus</keyword>
<dbReference type="InterPro" id="IPR001247">
    <property type="entry name" value="ExoRNase_PH_dom1"/>
</dbReference>
<dbReference type="Gene3D" id="3.30.230.70">
    <property type="entry name" value="GHMP Kinase, N-terminal domain"/>
    <property type="match status" value="1"/>
</dbReference>
<dbReference type="InterPro" id="IPR020568">
    <property type="entry name" value="Ribosomal_Su5_D2-typ_SF"/>
</dbReference>
<keyword evidence="6" id="KW-0271">Exosome</keyword>
<evidence type="ECO:0000313" key="12">
    <source>
        <dbReference type="Proteomes" id="UP000626109"/>
    </source>
</evidence>
<dbReference type="GO" id="GO:0000177">
    <property type="term" value="C:cytoplasmic exosome (RNase complex)"/>
    <property type="evidence" value="ECO:0007669"/>
    <property type="project" value="TreeGrafter"/>
</dbReference>
<protein>
    <recommendedName>
        <fullName evidence="9">Ribosomal RNA-processing protein 43</fullName>
    </recommendedName>
</protein>
<dbReference type="GO" id="GO:0071038">
    <property type="term" value="P:TRAMP-dependent tRNA surveillance pathway"/>
    <property type="evidence" value="ECO:0007669"/>
    <property type="project" value="TreeGrafter"/>
</dbReference>
<evidence type="ECO:0000256" key="8">
    <source>
        <dbReference type="ARBA" id="ARBA00023242"/>
    </source>
</evidence>
<evidence type="ECO:0000256" key="7">
    <source>
        <dbReference type="ARBA" id="ARBA00022884"/>
    </source>
</evidence>
<dbReference type="GO" id="GO:0000176">
    <property type="term" value="C:nuclear exosome (RNase complex)"/>
    <property type="evidence" value="ECO:0007669"/>
    <property type="project" value="TreeGrafter"/>
</dbReference>
<dbReference type="GO" id="GO:0034475">
    <property type="term" value="P:U4 snRNA 3'-end processing"/>
    <property type="evidence" value="ECO:0007669"/>
    <property type="project" value="TreeGrafter"/>
</dbReference>
<evidence type="ECO:0000256" key="3">
    <source>
        <dbReference type="ARBA" id="ARBA00006678"/>
    </source>
</evidence>
<dbReference type="GO" id="GO:0005730">
    <property type="term" value="C:nucleolus"/>
    <property type="evidence" value="ECO:0007669"/>
    <property type="project" value="UniProtKB-SubCell"/>
</dbReference>
<dbReference type="AlphaFoldDB" id="A0A813HBW7"/>
<keyword evidence="4" id="KW-0963">Cytoplasm</keyword>
<evidence type="ECO:0000256" key="2">
    <source>
        <dbReference type="ARBA" id="ARBA00004604"/>
    </source>
</evidence>
<evidence type="ECO:0000256" key="9">
    <source>
        <dbReference type="ARBA" id="ARBA00030617"/>
    </source>
</evidence>
<keyword evidence="5" id="KW-0698">rRNA processing</keyword>
<dbReference type="Proteomes" id="UP000626109">
    <property type="component" value="Unassembled WGS sequence"/>
</dbReference>
<comment type="subcellular location">
    <subcellularLocation>
        <location evidence="1">Cytoplasm</location>
    </subcellularLocation>
    <subcellularLocation>
        <location evidence="2">Nucleus</location>
        <location evidence="2">Nucleolus</location>
    </subcellularLocation>
</comment>
<keyword evidence="7" id="KW-0694">RNA-binding</keyword>
<feature type="domain" description="Exoribonuclease phosphorolytic" evidence="10">
    <location>
        <begin position="35"/>
        <end position="97"/>
    </location>
</feature>
<feature type="non-terminal residue" evidence="11">
    <location>
        <position position="98"/>
    </location>
</feature>
<accession>A0A813HBW7</accession>
<dbReference type="Pfam" id="PF01138">
    <property type="entry name" value="RNase_PH"/>
    <property type="match status" value="1"/>
</dbReference>
<dbReference type="PANTHER" id="PTHR11097">
    <property type="entry name" value="EXOSOME COMPLEX EXONUCLEASE RIBOSOMAL RNA PROCESSING PROTEIN"/>
    <property type="match status" value="1"/>
</dbReference>
<evidence type="ECO:0000256" key="4">
    <source>
        <dbReference type="ARBA" id="ARBA00022490"/>
    </source>
</evidence>